<dbReference type="SUPFAM" id="SSF54928">
    <property type="entry name" value="RNA-binding domain, RBD"/>
    <property type="match status" value="1"/>
</dbReference>
<keyword evidence="5" id="KW-1185">Reference proteome</keyword>
<dbReference type="InterPro" id="IPR000504">
    <property type="entry name" value="RRM_dom"/>
</dbReference>
<dbReference type="FunFam" id="3.30.70.330:FF:000494">
    <property type="entry name" value="28 kDa ribonucleoprotein, chloroplastic"/>
    <property type="match status" value="1"/>
</dbReference>
<protein>
    <recommendedName>
        <fullName evidence="3">RRM domain-containing protein</fullName>
    </recommendedName>
</protein>
<dbReference type="Gene3D" id="3.30.70.330">
    <property type="match status" value="1"/>
</dbReference>
<dbReference type="PROSITE" id="PS50102">
    <property type="entry name" value="RRM"/>
    <property type="match status" value="1"/>
</dbReference>
<evidence type="ECO:0000313" key="4">
    <source>
        <dbReference type="EnsemblMetazoa" id="GAUT001764-PA"/>
    </source>
</evidence>
<name>A0A1A9UE55_GLOAU</name>
<dbReference type="Pfam" id="PF00076">
    <property type="entry name" value="RRM_1"/>
    <property type="match status" value="1"/>
</dbReference>
<keyword evidence="1 2" id="KW-0694">RNA-binding</keyword>
<dbReference type="InterPro" id="IPR012677">
    <property type="entry name" value="Nucleotide-bd_a/b_plait_sf"/>
</dbReference>
<proteinExistence type="predicted"/>
<dbReference type="EnsemblMetazoa" id="GAUT001764-RA">
    <property type="protein sequence ID" value="GAUT001764-PA"/>
    <property type="gene ID" value="GAUT001764"/>
</dbReference>
<evidence type="ECO:0000259" key="3">
    <source>
        <dbReference type="PROSITE" id="PS50102"/>
    </source>
</evidence>
<dbReference type="PANTHER" id="PTHR11176:SF61">
    <property type="entry name" value="SRA STEM-LOOP INTERACTING RNA BINDING PROTEIN"/>
    <property type="match status" value="1"/>
</dbReference>
<organism evidence="4 5">
    <name type="scientific">Glossina austeni</name>
    <name type="common">Savannah tsetse fly</name>
    <dbReference type="NCBI Taxonomy" id="7395"/>
    <lineage>
        <taxon>Eukaryota</taxon>
        <taxon>Metazoa</taxon>
        <taxon>Ecdysozoa</taxon>
        <taxon>Arthropoda</taxon>
        <taxon>Hexapoda</taxon>
        <taxon>Insecta</taxon>
        <taxon>Pterygota</taxon>
        <taxon>Neoptera</taxon>
        <taxon>Endopterygota</taxon>
        <taxon>Diptera</taxon>
        <taxon>Brachycera</taxon>
        <taxon>Muscomorpha</taxon>
        <taxon>Hippoboscoidea</taxon>
        <taxon>Glossinidae</taxon>
        <taxon>Glossina</taxon>
    </lineage>
</organism>
<dbReference type="PANTHER" id="PTHR11176">
    <property type="entry name" value="BOULE-RELATED"/>
    <property type="match status" value="1"/>
</dbReference>
<evidence type="ECO:0000256" key="1">
    <source>
        <dbReference type="ARBA" id="ARBA00022884"/>
    </source>
</evidence>
<evidence type="ECO:0000256" key="2">
    <source>
        <dbReference type="PROSITE-ProRule" id="PRU00176"/>
    </source>
</evidence>
<dbReference type="VEuPathDB" id="VectorBase:GAUT001764"/>
<dbReference type="InterPro" id="IPR035979">
    <property type="entry name" value="RBD_domain_sf"/>
</dbReference>
<reference evidence="4" key="1">
    <citation type="submission" date="2020-05" db="UniProtKB">
        <authorList>
            <consortium name="EnsemblMetazoa"/>
        </authorList>
    </citation>
    <scope>IDENTIFICATION</scope>
    <source>
        <strain evidence="4">TTRI</strain>
    </source>
</reference>
<dbReference type="SMART" id="SM00360">
    <property type="entry name" value="RRM"/>
    <property type="match status" value="1"/>
</dbReference>
<sequence length="157" mass="18456">MRYHAQHRDDKLEYVWNAIKDNNQLVEESVNVRNFLLFIRKVTNWCLSHHIFQAEFVRKVTALILLKHISMATTTKVSKNICKLFVGNLPWTVGHQELRSYFKEFGRVLTANVIFNKKTGFSRGYGFVTFNNLAPLEKIENEQKHILEGNYLNIQKT</sequence>
<feature type="domain" description="RRM" evidence="3">
    <location>
        <begin position="82"/>
        <end position="157"/>
    </location>
</feature>
<dbReference type="AlphaFoldDB" id="A0A1A9UE55"/>
<dbReference type="STRING" id="7395.A0A1A9UE55"/>
<dbReference type="GO" id="GO:0003723">
    <property type="term" value="F:RNA binding"/>
    <property type="evidence" value="ECO:0007669"/>
    <property type="project" value="UniProtKB-UniRule"/>
</dbReference>
<evidence type="ECO:0000313" key="5">
    <source>
        <dbReference type="Proteomes" id="UP000078200"/>
    </source>
</evidence>
<accession>A0A1A9UE55</accession>
<dbReference type="Proteomes" id="UP000078200">
    <property type="component" value="Unassembled WGS sequence"/>
</dbReference>